<feature type="region of interest" description="Disordered" evidence="3">
    <location>
        <begin position="1"/>
        <end position="23"/>
    </location>
</feature>
<evidence type="ECO:0000313" key="5">
    <source>
        <dbReference type="EMBL" id="MBR0674450.1"/>
    </source>
</evidence>
<feature type="domain" description="Peptidase M16 C-terminal" evidence="4">
    <location>
        <begin position="33"/>
        <end position="205"/>
    </location>
</feature>
<dbReference type="Pfam" id="PF05193">
    <property type="entry name" value="Peptidase_M16_C"/>
    <property type="match status" value="1"/>
</dbReference>
<keyword evidence="2" id="KW-0482">Metalloprotease</keyword>
<organism evidence="5 6">
    <name type="scientific">Neoroseomonas soli</name>
    <dbReference type="NCBI Taxonomy" id="1081025"/>
    <lineage>
        <taxon>Bacteria</taxon>
        <taxon>Pseudomonadati</taxon>
        <taxon>Pseudomonadota</taxon>
        <taxon>Alphaproteobacteria</taxon>
        <taxon>Acetobacterales</taxon>
        <taxon>Acetobacteraceae</taxon>
        <taxon>Neoroseomonas</taxon>
    </lineage>
</organism>
<dbReference type="GO" id="GO:0008237">
    <property type="term" value="F:metallopeptidase activity"/>
    <property type="evidence" value="ECO:0007669"/>
    <property type="project" value="UniProtKB-KW"/>
</dbReference>
<reference evidence="5" key="1">
    <citation type="submission" date="2020-01" db="EMBL/GenBank/DDBJ databases">
        <authorList>
            <person name="Rat A."/>
        </authorList>
    </citation>
    <scope>NUCLEOTIDE SEQUENCE</scope>
    <source>
        <strain evidence="5">LMG 31231</strain>
    </source>
</reference>
<protein>
    <submittedName>
        <fullName evidence="5">Insulinase family protein</fullName>
    </submittedName>
</protein>
<dbReference type="InterPro" id="IPR011249">
    <property type="entry name" value="Metalloenz_LuxS/M16"/>
</dbReference>
<comment type="similarity">
    <text evidence="1">Belongs to the peptidase M16 family.</text>
</comment>
<keyword evidence="6" id="KW-1185">Reference proteome</keyword>
<dbReference type="RefSeq" id="WP_211864856.1">
    <property type="nucleotide sequence ID" value="NZ_JAAEDM010000162.1"/>
</dbReference>
<dbReference type="SUPFAM" id="SSF63411">
    <property type="entry name" value="LuxS/MPP-like metallohydrolase"/>
    <property type="match status" value="2"/>
</dbReference>
<accession>A0A9X9X4X1</accession>
<dbReference type="AlphaFoldDB" id="A0A9X9X4X1"/>
<dbReference type="InterPro" id="IPR007863">
    <property type="entry name" value="Peptidase_M16_C"/>
</dbReference>
<dbReference type="EMBL" id="JAAEDM010000162">
    <property type="protein sequence ID" value="MBR0674450.1"/>
    <property type="molecule type" value="Genomic_DNA"/>
</dbReference>
<sequence>RGQAGRALWASAFPSHPAGRPATGTAESLAAVTVDAMRAGLAAQMRRDGLLVAASGAIRPEELAALLPTLFGGLPAGAPAEPPSLPPFTPFGRQVVPVASPQSQVILGQPGIAPNDPDWEAAQVVLRVLGGGGFSSRLMEAVRVQRGLTYGIGVGLDTMFGGGVVTCAFATENAKVPEALDVTRGVWTDMAKDGPTQAELEEAVAYLTGSLPLQFTDSRRIAATLLAMRRNGRPLDWLDGRNSRLRGITRDGAARVAAALLKPQSLAVTVAGQPAGM</sequence>
<dbReference type="InterPro" id="IPR050361">
    <property type="entry name" value="MPP/UQCRC_Complex"/>
</dbReference>
<dbReference type="PANTHER" id="PTHR11851">
    <property type="entry name" value="METALLOPROTEASE"/>
    <property type="match status" value="1"/>
</dbReference>
<keyword evidence="2" id="KW-0645">Protease</keyword>
<reference evidence="5" key="2">
    <citation type="journal article" date="2021" name="Syst. Appl. Microbiol.">
        <title>Roseomonas hellenica sp. nov., isolated from roots of wild-growing Alkanna tinctoria.</title>
        <authorList>
            <person name="Rat A."/>
            <person name="Naranjo H.D."/>
            <person name="Lebbe L."/>
            <person name="Cnockaert M."/>
            <person name="Krigas N."/>
            <person name="Grigoriadou K."/>
            <person name="Maloupa E."/>
            <person name="Willems A."/>
        </authorList>
    </citation>
    <scope>NUCLEOTIDE SEQUENCE</scope>
    <source>
        <strain evidence="5">LMG 31231</strain>
    </source>
</reference>
<dbReference type="GO" id="GO:0046872">
    <property type="term" value="F:metal ion binding"/>
    <property type="evidence" value="ECO:0007669"/>
    <property type="project" value="InterPro"/>
</dbReference>
<proteinExistence type="inferred from homology"/>
<evidence type="ECO:0000256" key="1">
    <source>
        <dbReference type="ARBA" id="ARBA00007261"/>
    </source>
</evidence>
<dbReference type="Gene3D" id="3.30.830.10">
    <property type="entry name" value="Metalloenzyme, LuxS/M16 peptidase-like"/>
    <property type="match status" value="2"/>
</dbReference>
<keyword evidence="2" id="KW-0378">Hydrolase</keyword>
<dbReference type="Proteomes" id="UP001138751">
    <property type="component" value="Unassembled WGS sequence"/>
</dbReference>
<evidence type="ECO:0000256" key="2">
    <source>
        <dbReference type="ARBA" id="ARBA00023049"/>
    </source>
</evidence>
<evidence type="ECO:0000256" key="3">
    <source>
        <dbReference type="SAM" id="MobiDB-lite"/>
    </source>
</evidence>
<evidence type="ECO:0000313" key="6">
    <source>
        <dbReference type="Proteomes" id="UP001138751"/>
    </source>
</evidence>
<feature type="non-terminal residue" evidence="5">
    <location>
        <position position="1"/>
    </location>
</feature>
<evidence type="ECO:0000259" key="4">
    <source>
        <dbReference type="Pfam" id="PF05193"/>
    </source>
</evidence>
<gene>
    <name evidence="5" type="ORF">GXW76_25010</name>
</gene>
<comment type="caution">
    <text evidence="5">The sequence shown here is derived from an EMBL/GenBank/DDBJ whole genome shotgun (WGS) entry which is preliminary data.</text>
</comment>
<dbReference type="PANTHER" id="PTHR11851:SF49">
    <property type="entry name" value="MITOCHONDRIAL-PROCESSING PEPTIDASE SUBUNIT ALPHA"/>
    <property type="match status" value="1"/>
</dbReference>
<name>A0A9X9X4X1_9PROT</name>